<dbReference type="InterPro" id="IPR049941">
    <property type="entry name" value="LPLAT_7/PORCN-like"/>
</dbReference>
<feature type="transmembrane region" description="Helical" evidence="8">
    <location>
        <begin position="207"/>
        <end position="226"/>
    </location>
</feature>
<feature type="transmembrane region" description="Helical" evidence="8">
    <location>
        <begin position="355"/>
        <end position="375"/>
    </location>
</feature>
<dbReference type="PANTHER" id="PTHR13906">
    <property type="entry name" value="PORCUPINE"/>
    <property type="match status" value="1"/>
</dbReference>
<feature type="transmembrane region" description="Helical" evidence="8">
    <location>
        <begin position="395"/>
        <end position="414"/>
    </location>
</feature>
<evidence type="ECO:0000256" key="4">
    <source>
        <dbReference type="ARBA" id="ARBA00022989"/>
    </source>
</evidence>
<dbReference type="GO" id="GO:0016020">
    <property type="term" value="C:membrane"/>
    <property type="evidence" value="ECO:0007669"/>
    <property type="project" value="UniProtKB-SubCell"/>
</dbReference>
<evidence type="ECO:0000256" key="6">
    <source>
        <dbReference type="ARBA" id="ARBA00023315"/>
    </source>
</evidence>
<dbReference type="AlphaFoldDB" id="A0A7S0XEG2"/>
<name>A0A7S0XEG2_9CHLO</name>
<dbReference type="PANTHER" id="PTHR13906:SF4">
    <property type="entry name" value="LYSOPHOSPHOLIPID ACYLTRANSFERASE 6"/>
    <property type="match status" value="1"/>
</dbReference>
<dbReference type="GO" id="GO:0008654">
    <property type="term" value="P:phospholipid biosynthetic process"/>
    <property type="evidence" value="ECO:0007669"/>
    <property type="project" value="TreeGrafter"/>
</dbReference>
<evidence type="ECO:0000256" key="7">
    <source>
        <dbReference type="SAM" id="MobiDB-lite"/>
    </source>
</evidence>
<protein>
    <submittedName>
        <fullName evidence="9">Uncharacterized protein</fullName>
    </submittedName>
</protein>
<organism evidence="9">
    <name type="scientific">Mantoniella antarctica</name>
    <dbReference type="NCBI Taxonomy" id="81844"/>
    <lineage>
        <taxon>Eukaryota</taxon>
        <taxon>Viridiplantae</taxon>
        <taxon>Chlorophyta</taxon>
        <taxon>Mamiellophyceae</taxon>
        <taxon>Mamiellales</taxon>
        <taxon>Mamiellaceae</taxon>
        <taxon>Mantoniella</taxon>
    </lineage>
</organism>
<dbReference type="GO" id="GO:0019432">
    <property type="term" value="P:triglyceride biosynthetic process"/>
    <property type="evidence" value="ECO:0007669"/>
    <property type="project" value="TreeGrafter"/>
</dbReference>
<keyword evidence="6" id="KW-0012">Acyltransferase</keyword>
<evidence type="ECO:0000256" key="3">
    <source>
        <dbReference type="ARBA" id="ARBA00022692"/>
    </source>
</evidence>
<gene>
    <name evidence="9" type="ORF">MANT1106_LOCUS17790</name>
</gene>
<keyword evidence="3 8" id="KW-0812">Transmembrane</keyword>
<comment type="subcellular location">
    <subcellularLocation>
        <location evidence="1">Membrane</location>
        <topology evidence="1">Multi-pass membrane protein</topology>
    </subcellularLocation>
</comment>
<evidence type="ECO:0000256" key="8">
    <source>
        <dbReference type="SAM" id="Phobius"/>
    </source>
</evidence>
<dbReference type="GO" id="GO:0016746">
    <property type="term" value="F:acyltransferase activity"/>
    <property type="evidence" value="ECO:0007669"/>
    <property type="project" value="UniProtKB-KW"/>
</dbReference>
<dbReference type="Pfam" id="PF03062">
    <property type="entry name" value="MBOAT"/>
    <property type="match status" value="1"/>
</dbReference>
<keyword evidence="2" id="KW-0808">Transferase</keyword>
<keyword evidence="5 8" id="KW-0472">Membrane</keyword>
<reference evidence="9" key="1">
    <citation type="submission" date="2021-01" db="EMBL/GenBank/DDBJ databases">
        <authorList>
            <person name="Corre E."/>
            <person name="Pelletier E."/>
            <person name="Niang G."/>
            <person name="Scheremetjew M."/>
            <person name="Finn R."/>
            <person name="Kale V."/>
            <person name="Holt S."/>
            <person name="Cochrane G."/>
            <person name="Meng A."/>
            <person name="Brown T."/>
            <person name="Cohen L."/>
        </authorList>
    </citation>
    <scope>NUCLEOTIDE SEQUENCE</scope>
    <source>
        <strain evidence="9">SL-175</strain>
    </source>
</reference>
<feature type="transmembrane region" description="Helical" evidence="8">
    <location>
        <begin position="426"/>
        <end position="444"/>
    </location>
</feature>
<feature type="transmembrane region" description="Helical" evidence="8">
    <location>
        <begin position="82"/>
        <end position="99"/>
    </location>
</feature>
<sequence length="483" mass="53543">MVRPLAGHLGLPPGTVLFTLALFASVPIGAGFQFIRGAAAKNLYSLTTGILLSLFAFGSSTVEVAFFGLASYAAMALHRPSCGYVVFAGSFGYLIYYHATSASGEAWKAGNIDITGLLMVLTLKVTACALNYQDCLMPEKELNEFQVRRAVTALPNLLDYAGWLMFPCTLVVGPAIEYRDYLDWLNKRGAWGGKGCPVVWTKTALTVGYALIFMCVHMYIMGIYTIDNTYLSPEWDTKPLWRKFMELHILGQSMRGKYFFCWVWAEAACIASGIGFSGYDAVTGVAQWVTAQNVRPMGVERAATFVQIPHNWNVQTGIWLRHYVYDRTTPKGKKPGFPQLLITQVVSGVWHGLYAGYWLFFVSSAVFVHGSKSVFRWQREHFPKKWNFVIDGPHWLLTTVGLNYLCAAFMLVTYEQCMGAWRSVYFLPHLAVVAMCIFGEVFGGKKKKAKAAGKGEQAGMEPGSRNGPAVGTRPAEEEAKKTE</sequence>
<evidence type="ECO:0000256" key="2">
    <source>
        <dbReference type="ARBA" id="ARBA00022679"/>
    </source>
</evidence>
<keyword evidence="4 8" id="KW-1133">Transmembrane helix</keyword>
<proteinExistence type="predicted"/>
<feature type="transmembrane region" description="Helical" evidence="8">
    <location>
        <begin position="258"/>
        <end position="279"/>
    </location>
</feature>
<dbReference type="GO" id="GO:0005783">
    <property type="term" value="C:endoplasmic reticulum"/>
    <property type="evidence" value="ECO:0007669"/>
    <property type="project" value="TreeGrafter"/>
</dbReference>
<evidence type="ECO:0000256" key="1">
    <source>
        <dbReference type="ARBA" id="ARBA00004141"/>
    </source>
</evidence>
<feature type="compositionally biased region" description="Basic and acidic residues" evidence="7">
    <location>
        <begin position="474"/>
        <end position="483"/>
    </location>
</feature>
<feature type="region of interest" description="Disordered" evidence="7">
    <location>
        <begin position="452"/>
        <end position="483"/>
    </location>
</feature>
<feature type="transmembrane region" description="Helical" evidence="8">
    <location>
        <begin position="50"/>
        <end position="70"/>
    </location>
</feature>
<dbReference type="GO" id="GO:0030258">
    <property type="term" value="P:lipid modification"/>
    <property type="evidence" value="ECO:0007669"/>
    <property type="project" value="TreeGrafter"/>
</dbReference>
<evidence type="ECO:0000313" key="9">
    <source>
        <dbReference type="EMBL" id="CAD8717441.1"/>
    </source>
</evidence>
<dbReference type="InterPro" id="IPR004299">
    <property type="entry name" value="MBOAT_fam"/>
</dbReference>
<accession>A0A7S0XEG2</accession>
<dbReference type="EMBL" id="HBFC01029977">
    <property type="protein sequence ID" value="CAD8717441.1"/>
    <property type="molecule type" value="Transcribed_RNA"/>
</dbReference>
<feature type="transmembrane region" description="Helical" evidence="8">
    <location>
        <begin position="153"/>
        <end position="176"/>
    </location>
</feature>
<evidence type="ECO:0000256" key="5">
    <source>
        <dbReference type="ARBA" id="ARBA00023136"/>
    </source>
</evidence>